<dbReference type="EC" id="5.4.2.12" evidence="1"/>
<dbReference type="SMART" id="SM00855">
    <property type="entry name" value="PGAM"/>
    <property type="match status" value="1"/>
</dbReference>
<protein>
    <submittedName>
        <fullName evidence="1">Phosphoglycerate mutase</fullName>
        <ecNumber evidence="1">5.4.2.12</ecNumber>
    </submittedName>
</protein>
<evidence type="ECO:0000313" key="2">
    <source>
        <dbReference type="Proteomes" id="UP000781958"/>
    </source>
</evidence>
<dbReference type="Pfam" id="PF00300">
    <property type="entry name" value="His_Phos_1"/>
    <property type="match status" value="1"/>
</dbReference>
<dbReference type="GO" id="GO:0004619">
    <property type="term" value="F:phosphoglycerate mutase activity"/>
    <property type="evidence" value="ECO:0007669"/>
    <property type="project" value="UniProtKB-EC"/>
</dbReference>
<reference evidence="1 2" key="1">
    <citation type="submission" date="2021-03" db="EMBL/GenBank/DDBJ databases">
        <title>Genomic Encyclopedia of Type Strains, Phase III (KMG-III): the genomes of soil and plant-associated and newly described type strains.</title>
        <authorList>
            <person name="Whitman W."/>
        </authorList>
    </citation>
    <scope>NUCLEOTIDE SEQUENCE [LARGE SCALE GENOMIC DNA]</scope>
    <source>
        <strain evidence="1 2">IMMIB AFH-6</strain>
    </source>
</reference>
<dbReference type="InterPro" id="IPR050275">
    <property type="entry name" value="PGM_Phosphatase"/>
</dbReference>
<dbReference type="Gene3D" id="3.40.50.1240">
    <property type="entry name" value="Phosphoglycerate mutase-like"/>
    <property type="match status" value="1"/>
</dbReference>
<dbReference type="InterPro" id="IPR029033">
    <property type="entry name" value="His_PPase_superfam"/>
</dbReference>
<proteinExistence type="predicted"/>
<dbReference type="CDD" id="cd07067">
    <property type="entry name" value="HP_PGM_like"/>
    <property type="match status" value="1"/>
</dbReference>
<dbReference type="EMBL" id="JAGINP010000011">
    <property type="protein sequence ID" value="MBP2293412.1"/>
    <property type="molecule type" value="Genomic_DNA"/>
</dbReference>
<keyword evidence="1" id="KW-0413">Isomerase</keyword>
<accession>A0ABS4SLQ5</accession>
<organism evidence="1 2">
    <name type="scientific">Azospirillum rugosum</name>
    <dbReference type="NCBI Taxonomy" id="416170"/>
    <lineage>
        <taxon>Bacteria</taxon>
        <taxon>Pseudomonadati</taxon>
        <taxon>Pseudomonadota</taxon>
        <taxon>Alphaproteobacteria</taxon>
        <taxon>Rhodospirillales</taxon>
        <taxon>Azospirillaceae</taxon>
        <taxon>Azospirillum</taxon>
    </lineage>
</organism>
<name>A0ABS4SLQ5_9PROT</name>
<dbReference type="PANTHER" id="PTHR48100">
    <property type="entry name" value="BROAD-SPECIFICITY PHOSPHATASE YOR283W-RELATED"/>
    <property type="match status" value="1"/>
</dbReference>
<evidence type="ECO:0000313" key="1">
    <source>
        <dbReference type="EMBL" id="MBP2293412.1"/>
    </source>
</evidence>
<sequence>MSFTPLEGTLRRRRVYLMRHGKVAYFDGSGQPVNPKLAGLTEEGRAQARAAGEALGAVPLDRVLCSGLPRTRQTAELAVEGRGLVVEDAPGFLEIRAGRFRLIPREEREAAYVYGFEAATAPGARFAGGDAFAEVQARVVAALEALLAEPGWTRLLLVAHDGVNRLLLSWACGAGLGALGAFEQDFAALNVLDFDVEDGRVVRTLIRATNVTPWSLVKAGCHDTSLEEVFRPLLVLE</sequence>
<comment type="caution">
    <text evidence="1">The sequence shown here is derived from an EMBL/GenBank/DDBJ whole genome shotgun (WGS) entry which is preliminary data.</text>
</comment>
<gene>
    <name evidence="1" type="ORF">J2851_003195</name>
</gene>
<dbReference type="Proteomes" id="UP000781958">
    <property type="component" value="Unassembled WGS sequence"/>
</dbReference>
<dbReference type="SUPFAM" id="SSF53254">
    <property type="entry name" value="Phosphoglycerate mutase-like"/>
    <property type="match status" value="1"/>
</dbReference>
<dbReference type="InterPro" id="IPR013078">
    <property type="entry name" value="His_Pase_superF_clade-1"/>
</dbReference>
<dbReference type="RefSeq" id="WP_307420748.1">
    <property type="nucleotide sequence ID" value="NZ_JAGINP010000011.1"/>
</dbReference>
<keyword evidence="2" id="KW-1185">Reference proteome</keyword>